<evidence type="ECO:0000313" key="1">
    <source>
        <dbReference type="EMBL" id="KIM81101.1"/>
    </source>
</evidence>
<reference evidence="1 2" key="1">
    <citation type="submission" date="2014-04" db="EMBL/GenBank/DDBJ databases">
        <authorList>
            <consortium name="DOE Joint Genome Institute"/>
            <person name="Kuo A."/>
            <person name="Tarkka M."/>
            <person name="Buscot F."/>
            <person name="Kohler A."/>
            <person name="Nagy L.G."/>
            <person name="Floudas D."/>
            <person name="Copeland A."/>
            <person name="Barry K.W."/>
            <person name="Cichocki N."/>
            <person name="Veneault-Fourrey C."/>
            <person name="LaButti K."/>
            <person name="Lindquist E.A."/>
            <person name="Lipzen A."/>
            <person name="Lundell T."/>
            <person name="Morin E."/>
            <person name="Murat C."/>
            <person name="Sun H."/>
            <person name="Tunlid A."/>
            <person name="Henrissat B."/>
            <person name="Grigoriev I.V."/>
            <person name="Hibbett D.S."/>
            <person name="Martin F."/>
            <person name="Nordberg H.P."/>
            <person name="Cantor M.N."/>
            <person name="Hua S.X."/>
        </authorList>
    </citation>
    <scope>NUCLEOTIDE SEQUENCE [LARGE SCALE GENOMIC DNA]</scope>
    <source>
        <strain evidence="1 2">F 1598</strain>
    </source>
</reference>
<evidence type="ECO:0008006" key="3">
    <source>
        <dbReference type="Google" id="ProtNLM"/>
    </source>
</evidence>
<dbReference type="OrthoDB" id="2746915at2759"/>
<dbReference type="EMBL" id="KN833001">
    <property type="protein sequence ID" value="KIM81101.1"/>
    <property type="molecule type" value="Genomic_DNA"/>
</dbReference>
<keyword evidence="2" id="KW-1185">Reference proteome</keyword>
<protein>
    <recommendedName>
        <fullName evidence="3">F-box domain-containing protein</fullName>
    </recommendedName>
</protein>
<reference evidence="2" key="2">
    <citation type="submission" date="2015-01" db="EMBL/GenBank/DDBJ databases">
        <title>Evolutionary Origins and Diversification of the Mycorrhizal Mutualists.</title>
        <authorList>
            <consortium name="DOE Joint Genome Institute"/>
            <consortium name="Mycorrhizal Genomics Consortium"/>
            <person name="Kohler A."/>
            <person name="Kuo A."/>
            <person name="Nagy L.G."/>
            <person name="Floudas D."/>
            <person name="Copeland A."/>
            <person name="Barry K.W."/>
            <person name="Cichocki N."/>
            <person name="Veneault-Fourrey C."/>
            <person name="LaButti K."/>
            <person name="Lindquist E.A."/>
            <person name="Lipzen A."/>
            <person name="Lundell T."/>
            <person name="Morin E."/>
            <person name="Murat C."/>
            <person name="Riley R."/>
            <person name="Ohm R."/>
            <person name="Sun H."/>
            <person name="Tunlid A."/>
            <person name="Henrissat B."/>
            <person name="Grigoriev I.V."/>
            <person name="Hibbett D.S."/>
            <person name="Martin F."/>
        </authorList>
    </citation>
    <scope>NUCLEOTIDE SEQUENCE [LARGE SCALE GENOMIC DNA]</scope>
    <source>
        <strain evidence="2">F 1598</strain>
    </source>
</reference>
<dbReference type="SUPFAM" id="SSF52047">
    <property type="entry name" value="RNI-like"/>
    <property type="match status" value="1"/>
</dbReference>
<proteinExistence type="predicted"/>
<dbReference type="STRING" id="765440.A0A0C3FPK2"/>
<dbReference type="Proteomes" id="UP000054166">
    <property type="component" value="Unassembled WGS sequence"/>
</dbReference>
<dbReference type="InterPro" id="IPR032675">
    <property type="entry name" value="LRR_dom_sf"/>
</dbReference>
<organism evidence="1 2">
    <name type="scientific">Piloderma croceum (strain F 1598)</name>
    <dbReference type="NCBI Taxonomy" id="765440"/>
    <lineage>
        <taxon>Eukaryota</taxon>
        <taxon>Fungi</taxon>
        <taxon>Dikarya</taxon>
        <taxon>Basidiomycota</taxon>
        <taxon>Agaricomycotina</taxon>
        <taxon>Agaricomycetes</taxon>
        <taxon>Agaricomycetidae</taxon>
        <taxon>Atheliales</taxon>
        <taxon>Atheliaceae</taxon>
        <taxon>Piloderma</taxon>
    </lineage>
</organism>
<dbReference type="InParanoid" id="A0A0C3FPK2"/>
<dbReference type="Gene3D" id="3.80.10.10">
    <property type="entry name" value="Ribonuclease Inhibitor"/>
    <property type="match status" value="1"/>
</dbReference>
<evidence type="ECO:0000313" key="2">
    <source>
        <dbReference type="Proteomes" id="UP000054166"/>
    </source>
</evidence>
<sequence>MDREFSLPRTYIDKLLYSLRTLPDLIPTPSQTFRRSPVEPADWVRFKYYACRIKVLGSTCRGGLYRATVHGDALRVLNDFRPGFSLLPSLRHLTLSRWNQEMAAHIEPYLSRSIITFEICNRNPPVNPNFNEVYDDLLSSLAILCPFIVDLRIPHGTNSAMTSHYPGASLECAREWNHLQTIFVSSEISLDAFRFIAPLPNLKDLSCFIHPNFKAEDLRDASQGPFFRSLEILDVQTYDIAPCRTLMELMVESPLVSVIVAPNRSLLLSDVGSFISAVCRPPAHRFINDFRLMDCEYMAEVDHYVGTTAFEPLFMLKELRTLSISFPSTCRFDDQWLARAANTWPNLEHFSVLGAKDGVPQITFQGMTALLDSSPGLCFIELDIDERSADFTSKHQVTYPNIRTLSLGRSFIDAPLKILEHISNVFPDLNALTAWTDGEDMDHPQCMLWKIVLKLWHRKLTDGHNPWYTLFGIGCDQVLMSIYSQKLDHLRTALLRSLQRLSS</sequence>
<dbReference type="HOGENOM" id="CLU_021164_0_0_1"/>
<accession>A0A0C3FPK2</accession>
<name>A0A0C3FPK2_PILCF</name>
<dbReference type="AlphaFoldDB" id="A0A0C3FPK2"/>
<gene>
    <name evidence="1" type="ORF">PILCRDRAFT_9131</name>
</gene>